<protein>
    <submittedName>
        <fullName evidence="2">Uncharacterized protein</fullName>
    </submittedName>
</protein>
<keyword evidence="1" id="KW-0472">Membrane</keyword>
<proteinExistence type="predicted"/>
<feature type="transmembrane region" description="Helical" evidence="1">
    <location>
        <begin position="20"/>
        <end position="45"/>
    </location>
</feature>
<gene>
    <name evidence="2" type="ORF">GOMPHAMPRED_005932</name>
</gene>
<keyword evidence="1" id="KW-0812">Transmembrane</keyword>
<dbReference type="AlphaFoldDB" id="A0A8H3FSP0"/>
<accession>A0A8H3FSP0</accession>
<organism evidence="2 3">
    <name type="scientific">Gomphillus americanus</name>
    <dbReference type="NCBI Taxonomy" id="1940652"/>
    <lineage>
        <taxon>Eukaryota</taxon>
        <taxon>Fungi</taxon>
        <taxon>Dikarya</taxon>
        <taxon>Ascomycota</taxon>
        <taxon>Pezizomycotina</taxon>
        <taxon>Lecanoromycetes</taxon>
        <taxon>OSLEUM clade</taxon>
        <taxon>Ostropomycetidae</taxon>
        <taxon>Ostropales</taxon>
        <taxon>Graphidaceae</taxon>
        <taxon>Gomphilloideae</taxon>
        <taxon>Gomphillus</taxon>
    </lineage>
</organism>
<sequence length="353" mass="39479">MSNNVDSTNEERPRPKKLRWLLWTLLALTILGLLIGLGFLIWNFMGFRHRHLERKLEKNSEPPTIIPTIPSLQLDYNGTTWASGFTKAPDHVFIREIEVPKATFLPTFHLKEYILEVLDPRTQFKLSPPSKDNTTFWAPALKCKSANESVIANATRRFGKDITSDSGHYTNYTAWVPGDSYASNWSAASLAGTFGYPLQTIDNQSPDTKRIFVMTNSNDLYKTAGKDAKPHLRAVNVTECSLGNASLTFNFVDGSVSVSKWSLPFMYDKLTEKTSNELASYTALMNDFGSILVGQTGLGESPDEMTGVIDPSWKRLKVDWTSAEEVQRGLEKAFQNITIGLLSDPDLTKVVTN</sequence>
<dbReference type="Proteomes" id="UP000664169">
    <property type="component" value="Unassembled WGS sequence"/>
</dbReference>
<reference evidence="2" key="1">
    <citation type="submission" date="2021-03" db="EMBL/GenBank/DDBJ databases">
        <authorList>
            <person name="Tagirdzhanova G."/>
        </authorList>
    </citation>
    <scope>NUCLEOTIDE SEQUENCE</scope>
</reference>
<keyword evidence="3" id="KW-1185">Reference proteome</keyword>
<evidence type="ECO:0000256" key="1">
    <source>
        <dbReference type="SAM" id="Phobius"/>
    </source>
</evidence>
<comment type="caution">
    <text evidence="2">The sequence shown here is derived from an EMBL/GenBank/DDBJ whole genome shotgun (WGS) entry which is preliminary data.</text>
</comment>
<dbReference type="EMBL" id="CAJPDQ010000039">
    <property type="protein sequence ID" value="CAF9931526.1"/>
    <property type="molecule type" value="Genomic_DNA"/>
</dbReference>
<keyword evidence="1" id="KW-1133">Transmembrane helix</keyword>
<evidence type="ECO:0000313" key="2">
    <source>
        <dbReference type="EMBL" id="CAF9931526.1"/>
    </source>
</evidence>
<name>A0A8H3FSP0_9LECA</name>
<evidence type="ECO:0000313" key="3">
    <source>
        <dbReference type="Proteomes" id="UP000664169"/>
    </source>
</evidence>